<comment type="caution">
    <text evidence="3">The sequence shown here is derived from an EMBL/GenBank/DDBJ whole genome shotgun (WGS) entry which is preliminary data.</text>
</comment>
<protein>
    <submittedName>
        <fullName evidence="3">DUF3558 family protein</fullName>
    </submittedName>
</protein>
<evidence type="ECO:0000313" key="4">
    <source>
        <dbReference type="Proteomes" id="UP000540698"/>
    </source>
</evidence>
<sequence length="207" mass="21385">MKLVVTGCMFIAVATALAACSAEGPDDMTASRPSTTSVTSTRSMAVSVPPAPVQPDSKKPVRFDPCFEVDDDLVIKAGLDPATRQRSSGEIVTDLLTAIGCSFRRIAVVDGQKAITGSVTVHSTNSPLEQVKGSDKYAVFNTDAVNGREAALYTVSALPGTCYAAIKSSDGTLEVSLTAVPGAVPVPASCDQIRDVATIFATSLGDK</sequence>
<evidence type="ECO:0000256" key="1">
    <source>
        <dbReference type="SAM" id="MobiDB-lite"/>
    </source>
</evidence>
<dbReference type="Pfam" id="PF12079">
    <property type="entry name" value="DUF3558"/>
    <property type="match status" value="1"/>
</dbReference>
<feature type="compositionally biased region" description="Low complexity" evidence="1">
    <location>
        <begin position="30"/>
        <end position="48"/>
    </location>
</feature>
<dbReference type="AlphaFoldDB" id="A0A7X6L837"/>
<keyword evidence="2" id="KW-0732">Signal</keyword>
<dbReference type="RefSeq" id="WP_168434192.1">
    <property type="nucleotide sequence ID" value="NZ_JAAXOS010000013.1"/>
</dbReference>
<proteinExistence type="predicted"/>
<evidence type="ECO:0000313" key="3">
    <source>
        <dbReference type="EMBL" id="NKY29503.1"/>
    </source>
</evidence>
<dbReference type="Proteomes" id="UP000540698">
    <property type="component" value="Unassembled WGS sequence"/>
</dbReference>
<keyword evidence="4" id="KW-1185">Reference proteome</keyword>
<evidence type="ECO:0000256" key="2">
    <source>
        <dbReference type="SAM" id="SignalP"/>
    </source>
</evidence>
<accession>A0A7X6L837</accession>
<dbReference type="PROSITE" id="PS51257">
    <property type="entry name" value="PROKAR_LIPOPROTEIN"/>
    <property type="match status" value="1"/>
</dbReference>
<feature type="signal peptide" evidence="2">
    <location>
        <begin position="1"/>
        <end position="18"/>
    </location>
</feature>
<feature type="chain" id="PRO_5039109883" evidence="2">
    <location>
        <begin position="19"/>
        <end position="207"/>
    </location>
</feature>
<name>A0A7X6L837_9NOCA</name>
<dbReference type="InterPro" id="IPR024520">
    <property type="entry name" value="DUF3558"/>
</dbReference>
<organism evidence="3 4">
    <name type="scientific">Nocardia gamkensis</name>
    <dbReference type="NCBI Taxonomy" id="352869"/>
    <lineage>
        <taxon>Bacteria</taxon>
        <taxon>Bacillati</taxon>
        <taxon>Actinomycetota</taxon>
        <taxon>Actinomycetes</taxon>
        <taxon>Mycobacteriales</taxon>
        <taxon>Nocardiaceae</taxon>
        <taxon>Nocardia</taxon>
    </lineage>
</organism>
<dbReference type="EMBL" id="JAAXOS010000013">
    <property type="protein sequence ID" value="NKY29503.1"/>
    <property type="molecule type" value="Genomic_DNA"/>
</dbReference>
<reference evidence="3 4" key="1">
    <citation type="submission" date="2020-04" db="EMBL/GenBank/DDBJ databases">
        <title>MicrobeNet Type strains.</title>
        <authorList>
            <person name="Nicholson A.C."/>
        </authorList>
    </citation>
    <scope>NUCLEOTIDE SEQUENCE [LARGE SCALE GENOMIC DNA]</scope>
    <source>
        <strain evidence="3 4">DSM 44956</strain>
    </source>
</reference>
<feature type="region of interest" description="Disordered" evidence="1">
    <location>
        <begin position="23"/>
        <end position="59"/>
    </location>
</feature>
<gene>
    <name evidence="3" type="ORF">HGB38_25275</name>
</gene>